<organism evidence="1">
    <name type="scientific">viral metagenome</name>
    <dbReference type="NCBI Taxonomy" id="1070528"/>
    <lineage>
        <taxon>unclassified sequences</taxon>
        <taxon>metagenomes</taxon>
        <taxon>organismal metagenomes</taxon>
    </lineage>
</organism>
<dbReference type="InterPro" id="IPR027417">
    <property type="entry name" value="P-loop_NTPase"/>
</dbReference>
<accession>A0A6C0FC66</accession>
<proteinExistence type="predicted"/>
<dbReference type="EMBL" id="MN738832">
    <property type="protein sequence ID" value="QHT38624.1"/>
    <property type="molecule type" value="Genomic_DNA"/>
</dbReference>
<dbReference type="AlphaFoldDB" id="A0A6C0FC66"/>
<protein>
    <recommendedName>
        <fullName evidence="2">Replication factor C C-terminal domain-containing protein</fullName>
    </recommendedName>
</protein>
<evidence type="ECO:0000313" key="1">
    <source>
        <dbReference type="EMBL" id="QHT38624.1"/>
    </source>
</evidence>
<sequence length="321" mass="37723">MKHFETHFDEYIQASDECNFYPKHDTIYQSFSNEIKNMHNLILYGRSGCGKYTQALKIISKYSPSALKYEKKLQIHTNKNNYIIKISDVHFEIDMSLLGCNAKILWHEWYNQIIEIVSGRPVKAGIILCKNMHMINNDLLDIFYSYIQNNSMHKNIHIAFIFITESICFLPENILNCCEVIGYGQPLETKVKKQIKKYNSKGSSQYNEDVQNIKQLYVTDISKQDVHEDTINGVIEMVLSGPDNIEFSKAREKLYELFIYEVDIHSCVWKLLKALIKQGMINNDNIGKIICETQKFFTLFNNNYRPIYHLERYIYVIMCLL</sequence>
<dbReference type="SUPFAM" id="SSF52540">
    <property type="entry name" value="P-loop containing nucleoside triphosphate hydrolases"/>
    <property type="match status" value="1"/>
</dbReference>
<dbReference type="Gene3D" id="3.40.50.300">
    <property type="entry name" value="P-loop containing nucleotide triphosphate hydrolases"/>
    <property type="match status" value="1"/>
</dbReference>
<evidence type="ECO:0008006" key="2">
    <source>
        <dbReference type="Google" id="ProtNLM"/>
    </source>
</evidence>
<name>A0A6C0FC66_9ZZZZ</name>
<reference evidence="1" key="1">
    <citation type="journal article" date="2020" name="Nature">
        <title>Giant virus diversity and host interactions through global metagenomics.</title>
        <authorList>
            <person name="Schulz F."/>
            <person name="Roux S."/>
            <person name="Paez-Espino D."/>
            <person name="Jungbluth S."/>
            <person name="Walsh D.A."/>
            <person name="Denef V.J."/>
            <person name="McMahon K.D."/>
            <person name="Konstantinidis K.T."/>
            <person name="Eloe-Fadrosh E.A."/>
            <person name="Kyrpides N.C."/>
            <person name="Woyke T."/>
        </authorList>
    </citation>
    <scope>NUCLEOTIDE SEQUENCE</scope>
    <source>
        <strain evidence="1">GVMAG-S-ERX556106-38</strain>
    </source>
</reference>
<dbReference type="Gene3D" id="1.20.272.10">
    <property type="match status" value="1"/>
</dbReference>